<feature type="transmembrane region" description="Helical" evidence="10">
    <location>
        <begin position="269"/>
        <end position="292"/>
    </location>
</feature>
<feature type="transmembrane region" description="Helical" evidence="10">
    <location>
        <begin position="136"/>
        <end position="155"/>
    </location>
</feature>
<evidence type="ECO:0000256" key="3">
    <source>
        <dbReference type="ARBA" id="ARBA00022692"/>
    </source>
</evidence>
<dbReference type="InParanoid" id="W5NLE1"/>
<feature type="domain" description="G-protein coupled receptors family 1 profile" evidence="11">
    <location>
        <begin position="34"/>
        <end position="289"/>
    </location>
</feature>
<keyword evidence="6 10" id="KW-0472">Membrane</keyword>
<evidence type="ECO:0000256" key="5">
    <source>
        <dbReference type="ARBA" id="ARBA00023040"/>
    </source>
</evidence>
<dbReference type="GO" id="GO:0004930">
    <property type="term" value="F:G protein-coupled receptor activity"/>
    <property type="evidence" value="ECO:0007669"/>
    <property type="project" value="UniProtKB-KW"/>
</dbReference>
<comment type="subcellular location">
    <subcellularLocation>
        <location evidence="1">Cell membrane</location>
        <topology evidence="1">Multi-pass membrane protein</topology>
    </subcellularLocation>
</comment>
<evidence type="ECO:0000256" key="1">
    <source>
        <dbReference type="ARBA" id="ARBA00004651"/>
    </source>
</evidence>
<keyword evidence="3 9" id="KW-0812">Transmembrane</keyword>
<dbReference type="AlphaFoldDB" id="W5NLE1"/>
<dbReference type="PRINTS" id="PR00237">
    <property type="entry name" value="GPCRRHODOPSN"/>
</dbReference>
<dbReference type="GO" id="GO:0038023">
    <property type="term" value="F:signaling receptor activity"/>
    <property type="evidence" value="ECO:0000318"/>
    <property type="project" value="GO_Central"/>
</dbReference>
<dbReference type="PROSITE" id="PS00237">
    <property type="entry name" value="G_PROTEIN_RECEP_F1_1"/>
    <property type="match status" value="1"/>
</dbReference>
<reference evidence="12" key="3">
    <citation type="submission" date="2025-09" db="UniProtKB">
        <authorList>
            <consortium name="Ensembl"/>
        </authorList>
    </citation>
    <scope>IDENTIFICATION</scope>
</reference>
<evidence type="ECO:0000256" key="7">
    <source>
        <dbReference type="ARBA" id="ARBA00023170"/>
    </source>
</evidence>
<dbReference type="Gene3D" id="1.20.1070.10">
    <property type="entry name" value="Rhodopsin 7-helix transmembrane proteins"/>
    <property type="match status" value="1"/>
</dbReference>
<keyword evidence="7 9" id="KW-0675">Receptor</keyword>
<keyword evidence="2" id="KW-1003">Cell membrane</keyword>
<dbReference type="GeneTree" id="ENSGT01150000287001"/>
<reference evidence="13" key="1">
    <citation type="submission" date="2011-12" db="EMBL/GenBank/DDBJ databases">
        <title>The Draft Genome of Lepisosteus oculatus.</title>
        <authorList>
            <consortium name="The Broad Institute Genome Assembly &amp; Analysis Group"/>
            <consortium name="Computational R&amp;D Group"/>
            <consortium name="and Sequencing Platform"/>
            <person name="Di Palma F."/>
            <person name="Alfoldi J."/>
            <person name="Johnson J."/>
            <person name="Berlin A."/>
            <person name="Gnerre S."/>
            <person name="Jaffe D."/>
            <person name="MacCallum I."/>
            <person name="Young S."/>
            <person name="Walker B.J."/>
            <person name="Lander E.S."/>
            <person name="Lindblad-Toh K."/>
        </authorList>
    </citation>
    <scope>NUCLEOTIDE SEQUENCE [LARGE SCALE GENOMIC DNA]</scope>
</reference>
<keyword evidence="13" id="KW-1185">Reference proteome</keyword>
<accession>W5NLE1</accession>
<dbReference type="InterPro" id="IPR017452">
    <property type="entry name" value="GPCR_Rhodpsn_7TM"/>
</dbReference>
<dbReference type="SUPFAM" id="SSF81321">
    <property type="entry name" value="Family A G protein-coupled receptor-like"/>
    <property type="match status" value="1"/>
</dbReference>
<dbReference type="GO" id="GO:0007186">
    <property type="term" value="P:G protein-coupled receptor signaling pathway"/>
    <property type="evidence" value="ECO:0000318"/>
    <property type="project" value="GO_Central"/>
</dbReference>
<dbReference type="Pfam" id="PF00001">
    <property type="entry name" value="7tm_1"/>
    <property type="match status" value="1"/>
</dbReference>
<sequence>MDPALSNSTQCQPHRLHNALPCLLGIVYISGFFLNGLGLWVFGCHVKKWNASMVLQFNLALTDVLITPVAPFIVLYSLTDHWPYGQFLCQLKVGLLSAHMYGSICFLTLISIHRYLTVVQGASKSRCADKSFVKKLCLVVWVVLLLQGLPFFVILETSEVHNSTKCLSIHQSGMAVLYFSYNVVVLIVGLIVPFTVCLVCYSWLSTYISRLNARSLKSRAMKAKSVQVIAVCLLIFTGCYVPVHVARTIGVTVKLFYPAHCELLHRTEVSYYVTFTISSMNCCLDPLLYCFASKRFREAFQSYITSVRCLFPGSR</sequence>
<dbReference type="GO" id="GO:0005886">
    <property type="term" value="C:plasma membrane"/>
    <property type="evidence" value="ECO:0000318"/>
    <property type="project" value="GO_Central"/>
</dbReference>
<dbReference type="EMBL" id="AHAT01025002">
    <property type="status" value="NOT_ANNOTATED_CDS"/>
    <property type="molecule type" value="Genomic_DNA"/>
</dbReference>
<dbReference type="Bgee" id="ENSLOCG00000017345">
    <property type="expression patterns" value="Expressed in testis and 10 other cell types or tissues"/>
</dbReference>
<dbReference type="OMA" id="FAMGNDW"/>
<feature type="transmembrane region" description="Helical" evidence="10">
    <location>
        <begin position="98"/>
        <end position="116"/>
    </location>
</feature>
<evidence type="ECO:0000256" key="9">
    <source>
        <dbReference type="RuleBase" id="RU000688"/>
    </source>
</evidence>
<name>W5NLE1_LEPOC</name>
<evidence type="ECO:0000259" key="11">
    <source>
        <dbReference type="PROSITE" id="PS50262"/>
    </source>
</evidence>
<evidence type="ECO:0000256" key="8">
    <source>
        <dbReference type="ARBA" id="ARBA00023224"/>
    </source>
</evidence>
<dbReference type="Proteomes" id="UP000018468">
    <property type="component" value="Linkage group LG21"/>
</dbReference>
<proteinExistence type="inferred from homology"/>
<evidence type="ECO:0000313" key="13">
    <source>
        <dbReference type="Proteomes" id="UP000018468"/>
    </source>
</evidence>
<dbReference type="PANTHER" id="PTHR24231">
    <property type="entry name" value="PURINOCEPTOR-RELATED G-PROTEIN COUPLED RECEPTOR"/>
    <property type="match status" value="1"/>
</dbReference>
<organism evidence="12 13">
    <name type="scientific">Lepisosteus oculatus</name>
    <name type="common">Spotted gar</name>
    <dbReference type="NCBI Taxonomy" id="7918"/>
    <lineage>
        <taxon>Eukaryota</taxon>
        <taxon>Metazoa</taxon>
        <taxon>Chordata</taxon>
        <taxon>Craniata</taxon>
        <taxon>Vertebrata</taxon>
        <taxon>Euteleostomi</taxon>
        <taxon>Actinopterygii</taxon>
        <taxon>Neopterygii</taxon>
        <taxon>Holostei</taxon>
        <taxon>Semionotiformes</taxon>
        <taxon>Lepisosteidae</taxon>
        <taxon>Lepisosteus</taxon>
    </lineage>
</organism>
<keyword evidence="5 9" id="KW-0297">G-protein coupled receptor</keyword>
<dbReference type="InterPro" id="IPR000276">
    <property type="entry name" value="GPCR_Rhodpsn"/>
</dbReference>
<dbReference type="PANTHER" id="PTHR24231:SF35">
    <property type="entry name" value="P2Y PURINOCEPTOR 4-LIKE"/>
    <property type="match status" value="1"/>
</dbReference>
<protein>
    <recommendedName>
        <fullName evidence="11">G-protein coupled receptors family 1 profile domain-containing protein</fullName>
    </recommendedName>
</protein>
<evidence type="ECO:0000256" key="4">
    <source>
        <dbReference type="ARBA" id="ARBA00022989"/>
    </source>
</evidence>
<dbReference type="HOGENOM" id="CLU_009579_8_2_1"/>
<evidence type="ECO:0000256" key="2">
    <source>
        <dbReference type="ARBA" id="ARBA00022475"/>
    </source>
</evidence>
<keyword evidence="4 10" id="KW-1133">Transmembrane helix</keyword>
<feature type="transmembrane region" description="Helical" evidence="10">
    <location>
        <begin position="23"/>
        <end position="42"/>
    </location>
</feature>
<dbReference type="PROSITE" id="PS50262">
    <property type="entry name" value="G_PROTEIN_RECEP_F1_2"/>
    <property type="match status" value="1"/>
</dbReference>
<feature type="transmembrane region" description="Helical" evidence="10">
    <location>
        <begin position="175"/>
        <end position="204"/>
    </location>
</feature>
<feature type="transmembrane region" description="Helical" evidence="10">
    <location>
        <begin position="54"/>
        <end position="78"/>
    </location>
</feature>
<comment type="similarity">
    <text evidence="9">Belongs to the G-protein coupled receptor 1 family.</text>
</comment>
<dbReference type="Ensembl" id="ENSLOCT00000021487.1">
    <property type="protein sequence ID" value="ENSLOCP00000021450.1"/>
    <property type="gene ID" value="ENSLOCG00000017345.1"/>
</dbReference>
<evidence type="ECO:0000313" key="12">
    <source>
        <dbReference type="Ensembl" id="ENSLOCP00000021450.1"/>
    </source>
</evidence>
<feature type="transmembrane region" description="Helical" evidence="10">
    <location>
        <begin position="225"/>
        <end position="249"/>
    </location>
</feature>
<evidence type="ECO:0000256" key="10">
    <source>
        <dbReference type="SAM" id="Phobius"/>
    </source>
</evidence>
<evidence type="ECO:0000256" key="6">
    <source>
        <dbReference type="ARBA" id="ARBA00023136"/>
    </source>
</evidence>
<dbReference type="eggNOG" id="ENOG502RYQQ">
    <property type="taxonomic scope" value="Eukaryota"/>
</dbReference>
<reference evidence="12" key="2">
    <citation type="submission" date="2025-08" db="UniProtKB">
        <authorList>
            <consortium name="Ensembl"/>
        </authorList>
    </citation>
    <scope>IDENTIFICATION</scope>
</reference>
<keyword evidence="8 9" id="KW-0807">Transducer</keyword>